<proteinExistence type="predicted"/>
<evidence type="ECO:0000313" key="1">
    <source>
        <dbReference type="EMBL" id="ORA27397.1"/>
    </source>
</evidence>
<reference evidence="1 2" key="1">
    <citation type="submission" date="2017-02" db="EMBL/GenBank/DDBJ databases">
        <title>The new phylogeny of genus Mycobacterium.</title>
        <authorList>
            <person name="Tortoli E."/>
            <person name="Trovato A."/>
            <person name="Cirillo D.M."/>
        </authorList>
    </citation>
    <scope>NUCLEOTIDE SEQUENCE [LARGE SCALE GENOMIC DNA]</scope>
    <source>
        <strain evidence="1 2">RW6</strain>
    </source>
</reference>
<sequence length="97" mass="11088">MTSREPFQHAIANPAARRDIALAVQSGIPAEQLAEEFGISGSTVRAYAREFENVQRTIRRLDPWERESIVNACRRGARRRWERELGPEVVRELLGES</sequence>
<organism evidence="1 2">
    <name type="scientific">Mycobacterium aquaticum</name>
    <dbReference type="NCBI Taxonomy" id="1927124"/>
    <lineage>
        <taxon>Bacteria</taxon>
        <taxon>Bacillati</taxon>
        <taxon>Actinomycetota</taxon>
        <taxon>Actinomycetes</taxon>
        <taxon>Mycobacteriales</taxon>
        <taxon>Mycobacteriaceae</taxon>
        <taxon>Mycobacterium</taxon>
    </lineage>
</organism>
<gene>
    <name evidence="1" type="ORF">BST13_30535</name>
</gene>
<keyword evidence="2" id="KW-1185">Reference proteome</keyword>
<evidence type="ECO:0000313" key="2">
    <source>
        <dbReference type="Proteomes" id="UP000192448"/>
    </source>
</evidence>
<dbReference type="Proteomes" id="UP000192448">
    <property type="component" value="Unassembled WGS sequence"/>
</dbReference>
<dbReference type="AlphaFoldDB" id="A0A1X0ABG5"/>
<protein>
    <submittedName>
        <fullName evidence="1">Helix-turn-helix domain-containing protein</fullName>
    </submittedName>
</protein>
<comment type="caution">
    <text evidence="1">The sequence shown here is derived from an EMBL/GenBank/DDBJ whole genome shotgun (WGS) entry which is preliminary data.</text>
</comment>
<dbReference type="OrthoDB" id="4763140at2"/>
<name>A0A1X0ABG5_9MYCO</name>
<dbReference type="RefSeq" id="WP_083168863.1">
    <property type="nucleotide sequence ID" value="NZ_MVHF01000045.1"/>
</dbReference>
<accession>A0A1X0ABG5</accession>
<dbReference type="EMBL" id="MVHF01000045">
    <property type="protein sequence ID" value="ORA27397.1"/>
    <property type="molecule type" value="Genomic_DNA"/>
</dbReference>